<dbReference type="Gene3D" id="2.60.40.150">
    <property type="entry name" value="C2 domain"/>
    <property type="match status" value="3"/>
</dbReference>
<dbReference type="CDD" id="cd19769">
    <property type="entry name" value="Bbox2_TRIM16-like"/>
    <property type="match status" value="1"/>
</dbReference>
<feature type="domain" description="B30.2/SPRY" evidence="15">
    <location>
        <begin position="342"/>
        <end position="547"/>
    </location>
</feature>
<comment type="subcellular location">
    <subcellularLocation>
        <location evidence="1">Cell projection</location>
        <location evidence="1">Cilium</location>
    </subcellularLocation>
</comment>
<dbReference type="EMBL" id="JAUYZG010000024">
    <property type="protein sequence ID" value="KAK2869863.1"/>
    <property type="molecule type" value="Genomic_DNA"/>
</dbReference>
<dbReference type="InterPro" id="IPR000008">
    <property type="entry name" value="C2_dom"/>
</dbReference>
<comment type="caution">
    <text evidence="16">The sequence shown here is derived from an EMBL/GenBank/DDBJ whole genome shotgun (WGS) entry which is preliminary data.</text>
</comment>
<dbReference type="InterPro" id="IPR001841">
    <property type="entry name" value="Znf_RING"/>
</dbReference>
<feature type="coiled-coil region" evidence="10">
    <location>
        <begin position="480"/>
        <end position="507"/>
    </location>
</feature>
<dbReference type="SMART" id="SM00184">
    <property type="entry name" value="RING"/>
    <property type="match status" value="1"/>
</dbReference>
<dbReference type="Gene3D" id="4.10.830.40">
    <property type="match status" value="1"/>
</dbReference>
<dbReference type="InterPro" id="IPR006574">
    <property type="entry name" value="PRY"/>
</dbReference>
<dbReference type="InterPro" id="IPR000315">
    <property type="entry name" value="Znf_B-box"/>
</dbReference>
<dbReference type="SUPFAM" id="SSF57850">
    <property type="entry name" value="RING/U-box"/>
    <property type="match status" value="1"/>
</dbReference>
<dbReference type="InterPro" id="IPR043136">
    <property type="entry name" value="B30.2/SPRY_sf"/>
</dbReference>
<feature type="compositionally biased region" description="Basic and acidic residues" evidence="11">
    <location>
        <begin position="1432"/>
        <end position="1441"/>
    </location>
</feature>
<dbReference type="GO" id="GO:0008270">
    <property type="term" value="F:zinc ion binding"/>
    <property type="evidence" value="ECO:0007669"/>
    <property type="project" value="UniProtKB-KW"/>
</dbReference>
<feature type="compositionally biased region" description="Basic and acidic residues" evidence="11">
    <location>
        <begin position="735"/>
        <end position="755"/>
    </location>
</feature>
<feature type="coiled-coil region" evidence="10">
    <location>
        <begin position="244"/>
        <end position="290"/>
    </location>
</feature>
<evidence type="ECO:0000256" key="1">
    <source>
        <dbReference type="ARBA" id="ARBA00004138"/>
    </source>
</evidence>
<dbReference type="Pfam" id="PF18111">
    <property type="entry name" value="RPGR1_C"/>
    <property type="match status" value="1"/>
</dbReference>
<evidence type="ECO:0008006" key="18">
    <source>
        <dbReference type="Google" id="ProtNLM"/>
    </source>
</evidence>
<dbReference type="InterPro" id="IPR041091">
    <property type="entry name" value="RPGRIP1_C"/>
</dbReference>
<feature type="domain" description="RING-type" evidence="13">
    <location>
        <begin position="15"/>
        <end position="55"/>
    </location>
</feature>
<dbReference type="PRINTS" id="PR01407">
    <property type="entry name" value="BUTYPHLNCDUF"/>
</dbReference>
<dbReference type="SMART" id="SM00336">
    <property type="entry name" value="BBOX"/>
    <property type="match status" value="1"/>
</dbReference>
<dbReference type="PROSITE" id="PS50004">
    <property type="entry name" value="C2"/>
    <property type="match status" value="1"/>
</dbReference>
<evidence type="ECO:0000256" key="9">
    <source>
        <dbReference type="PROSITE-ProRule" id="PRU00024"/>
    </source>
</evidence>
<dbReference type="InterPro" id="IPR003879">
    <property type="entry name" value="Butyrophylin_SPRY"/>
</dbReference>
<evidence type="ECO:0000313" key="16">
    <source>
        <dbReference type="EMBL" id="KAK2869863.1"/>
    </source>
</evidence>
<evidence type="ECO:0000256" key="8">
    <source>
        <dbReference type="ARBA" id="ARBA00023273"/>
    </source>
</evidence>
<proteinExistence type="inferred from homology"/>
<feature type="domain" description="C2" evidence="12">
    <location>
        <begin position="1162"/>
        <end position="1287"/>
    </location>
</feature>
<dbReference type="Pfam" id="PF25600">
    <property type="entry name" value="TRIM_CC"/>
    <property type="match status" value="1"/>
</dbReference>
<feature type="compositionally biased region" description="Polar residues" evidence="11">
    <location>
        <begin position="1359"/>
        <end position="1390"/>
    </location>
</feature>
<evidence type="ECO:0000313" key="17">
    <source>
        <dbReference type="Proteomes" id="UP001187343"/>
    </source>
</evidence>
<dbReference type="GO" id="GO:0005856">
    <property type="term" value="C:cytoskeleton"/>
    <property type="evidence" value="ECO:0007669"/>
    <property type="project" value="UniProtKB-ARBA"/>
</dbReference>
<dbReference type="Pfam" id="PF00643">
    <property type="entry name" value="zf-B_box"/>
    <property type="match status" value="1"/>
</dbReference>
<reference evidence="16" key="1">
    <citation type="submission" date="2023-08" db="EMBL/GenBank/DDBJ databases">
        <title>Chromosome-level Genome Assembly of mud carp (Cirrhinus molitorella).</title>
        <authorList>
            <person name="Liu H."/>
        </authorList>
    </citation>
    <scope>NUCLEOTIDE SEQUENCE</scope>
    <source>
        <strain evidence="16">Prfri</strain>
        <tissue evidence="16">Muscle</tissue>
    </source>
</reference>
<dbReference type="PROSITE" id="PS50188">
    <property type="entry name" value="B302_SPRY"/>
    <property type="match status" value="1"/>
</dbReference>
<comment type="similarity">
    <text evidence="2">Belongs to the RPGRIP1 family.</text>
</comment>
<evidence type="ECO:0000256" key="10">
    <source>
        <dbReference type="SAM" id="Coils"/>
    </source>
</evidence>
<evidence type="ECO:0000256" key="3">
    <source>
        <dbReference type="ARBA" id="ARBA00022723"/>
    </source>
</evidence>
<evidence type="ECO:0000256" key="11">
    <source>
        <dbReference type="SAM" id="MobiDB-lite"/>
    </source>
</evidence>
<accession>A0AA88P353</accession>
<dbReference type="PANTHER" id="PTHR14240:SF1">
    <property type="entry name" value="PROTEIN FANTOM-RELATED"/>
    <property type="match status" value="1"/>
</dbReference>
<feature type="domain" description="B box-type" evidence="14">
    <location>
        <begin position="143"/>
        <end position="183"/>
    </location>
</feature>
<dbReference type="InterPro" id="IPR058030">
    <property type="entry name" value="TRIM8/14/16/25/29/45/65_CC"/>
</dbReference>
<dbReference type="GO" id="GO:0046548">
    <property type="term" value="P:retinal rod cell development"/>
    <property type="evidence" value="ECO:0007669"/>
    <property type="project" value="TreeGrafter"/>
</dbReference>
<dbReference type="InterPro" id="IPR031139">
    <property type="entry name" value="RPGRIP1_fam"/>
</dbReference>
<protein>
    <recommendedName>
        <fullName evidence="18">Protein fantom-like</fullName>
    </recommendedName>
</protein>
<keyword evidence="5" id="KW-0862">Zinc</keyword>
<evidence type="ECO:0000256" key="6">
    <source>
        <dbReference type="ARBA" id="ARBA00023054"/>
    </source>
</evidence>
<dbReference type="CDD" id="cd00030">
    <property type="entry name" value="C2"/>
    <property type="match status" value="1"/>
</dbReference>
<dbReference type="InterPro" id="IPR035892">
    <property type="entry name" value="C2_domain_sf"/>
</dbReference>
<dbReference type="SUPFAM" id="SSF49899">
    <property type="entry name" value="Concanavalin A-like lectins/glucanases"/>
    <property type="match status" value="1"/>
</dbReference>
<dbReference type="SMART" id="SM00589">
    <property type="entry name" value="PRY"/>
    <property type="match status" value="1"/>
</dbReference>
<sequence length="1728" mass="198100">MSSSTPLLSKELFQCSVCLDVFTHPVSLPCGHTFCQSCILAQWTASGSSHCPKCSTVFQETPELRENSFAREMAEQIRKQRGQRSSEYRPVTSDSILCDMCPLENASPAVKSCLVCVASYCEVHVTSHTSRFTKHRLVQPQRMDKRICRIHERPLELYCRFDQSAVCVMCMNSEHNSHHTIPVEREWAERKTQLLKTQSDLKRMIMERWGKVEELRHSIKLNKENTEREMAYSVEVFTALQQFIERSQSELLKKMKHMQKTEEKRIESLIKELEMEITKLKARNSELEKLSCSEDHLYVIQAFRSPSEVPKCKSWSQVSMHTHQGLEVLRETLNAAEELLKTQIYTVTKKELEAISQYAVDMTLDPDTANPWLVVSADRKCVTDGNVERKVPNHAERFDMAPCVLSKEPISRGRTYWEVGVSDRQRLFRIPREQLEDQCLRLQEENTLLKQHSRTQEQKLRRLSTKLLRLKQGHSSAGRDGELEDTIQELEARVATLESQKGALQSKLSLAKQHILDLGIRTHNRPRTGRGVDGDGGVRRAAQTAPARCGISSLDDTRGEIDRLSTVIETQQGRVAELELTAQSLREMLRGKEKEIEGIVKDLRKQQADGHRLIIKDNVDVIRLQKQLSEKSASLLVLQEKFAALQEVYENQLEEGQRSLKESQGALLGKVEELSEELKQEKQRVLTLEGQLNAASLSLQALGELQERVSDLEGERNLLKNSYDSLLESTMSVHNHQEGKHEKKDKTSEQFREERWNEEVQRLEERLEEERRARKMLEKEKEQMRHENDQIQQEKERDRDMVVYLREKHDCLEREVLQHRQEVTSLQEKLDSVTKEFNLSVEDLSETLLQIKAFRMQRETQGMMCFLKTDEKLEDTSRDLTAVQASYAETVLELQKTRDLLLLQHRLNADLQNEMKTILEKFEREREENRKRAGEKDKLLKSRSLQISNLQAQLKDFAYSPRNYKRTIPLQYTWTGLEQESVQPTAEGAIITHLRGGESLLEIHLTGATFTPLGLRLMGQGTGDHQGVVTFCTYGFLDFETLSTSLISGSQPNYGFTSHYALSKFDLEKLRVQGGSITVELHQGLGGVQFMTRGRARISLMETLHHRDERMKNRTNITGADGEVIGILEFWVCLHHQVELTEPQMERAASRTAVKHTRGSEWAHGEQEEIYDYGVGIPNELEVVLERCVGLSTRWPGLLPDAYLTYRLYDLPPHSTPIIQCCVDPVFEDSASYPLAVTTDVLEYLNVGNLWVYVFDDSERQTPPTYLAKTPIPLRALAAGRPIRGDYVLRDPAGSPRGMVRATLRWKYPFQSPEAASRQKDGAEKEIMVPSAEVSQRPIAKPRSQLRPPPDHGAKTTDTHPSMSIKSPQRGSVKTIQSPSIQVTEPTSYHQKPHLAQPSRSVRRKQHHTAALSVQEKLKPTMSPCLSPAMSIKHESNRVMDFRPSASEPSTPRSQRSYRSKSTRQITMEEEQEYEDQEDETEDRIQSDIDALQSDESRDSNGSDVIIIPHPPKPHKKGDRFRVEILSLSLNPSSTVALDQSVHQVYVEYRLLGIPMETTETPMSLRKPTDGEEIHYNFTRVIHVDCMEAAPLRHYLYTMLEGTDPNQGRLKFTVVSEPMNEQEECEDVGYAYLDLRELLLTGNDVIEEQIDVVSADEEQDVVGKLKVSVEAAQALTGIYQEYHQTGKRDRRQPRNSTEDEEEEEERVIQKNNELHVLDFEVDEDSDFY</sequence>
<dbReference type="PANTHER" id="PTHR14240">
    <property type="entry name" value="RETINITIS PIGMENTOSA GTPASE REGULATOR-INTERACTING PROTEIN"/>
    <property type="match status" value="1"/>
</dbReference>
<dbReference type="SUPFAM" id="SSF49562">
    <property type="entry name" value="C2 domain (Calcium/lipid-binding domain, CaLB)"/>
    <property type="match status" value="2"/>
</dbReference>
<evidence type="ECO:0000256" key="7">
    <source>
        <dbReference type="ARBA" id="ARBA00023069"/>
    </source>
</evidence>
<feature type="region of interest" description="Disordered" evidence="11">
    <location>
        <begin position="1682"/>
        <end position="1711"/>
    </location>
</feature>
<dbReference type="PROSITE" id="PS50119">
    <property type="entry name" value="ZF_BBOX"/>
    <property type="match status" value="1"/>
</dbReference>
<dbReference type="Gene3D" id="2.60.120.920">
    <property type="match status" value="1"/>
</dbReference>
<dbReference type="PROSITE" id="PS00518">
    <property type="entry name" value="ZF_RING_1"/>
    <property type="match status" value="1"/>
</dbReference>
<dbReference type="InterPro" id="IPR013083">
    <property type="entry name" value="Znf_RING/FYVE/PHD"/>
</dbReference>
<feature type="compositionally biased region" description="Basic and acidic residues" evidence="11">
    <location>
        <begin position="1349"/>
        <end position="1358"/>
    </location>
</feature>
<keyword evidence="17" id="KW-1185">Reference proteome</keyword>
<feature type="coiled-coil region" evidence="10">
    <location>
        <begin position="635"/>
        <end position="722"/>
    </location>
</feature>
<evidence type="ECO:0000259" key="12">
    <source>
        <dbReference type="PROSITE" id="PS50004"/>
    </source>
</evidence>
<evidence type="ECO:0000256" key="4">
    <source>
        <dbReference type="ARBA" id="ARBA00022771"/>
    </source>
</evidence>
<dbReference type="InterPro" id="IPR021656">
    <property type="entry name" value="C2-C2_1"/>
</dbReference>
<dbReference type="SUPFAM" id="SSF57845">
    <property type="entry name" value="B-box zinc-binding domain"/>
    <property type="match status" value="1"/>
</dbReference>
<dbReference type="Pfam" id="PF13765">
    <property type="entry name" value="PRY"/>
    <property type="match status" value="1"/>
</dbReference>
<dbReference type="Pfam" id="PF13445">
    <property type="entry name" value="zf-RING_UBOX"/>
    <property type="match status" value="1"/>
</dbReference>
<evidence type="ECO:0000256" key="2">
    <source>
        <dbReference type="ARBA" id="ARBA00006042"/>
    </source>
</evidence>
<dbReference type="GO" id="GO:0032391">
    <property type="term" value="C:photoreceptor connecting cilium"/>
    <property type="evidence" value="ECO:0007669"/>
    <property type="project" value="TreeGrafter"/>
</dbReference>
<keyword evidence="8" id="KW-0966">Cell projection</keyword>
<evidence type="ECO:0000259" key="13">
    <source>
        <dbReference type="PROSITE" id="PS50089"/>
    </source>
</evidence>
<gene>
    <name evidence="16" type="ORF">Q8A67_024255</name>
</gene>
<dbReference type="InterPro" id="IPR017907">
    <property type="entry name" value="Znf_RING_CS"/>
</dbReference>
<dbReference type="PROSITE" id="PS50089">
    <property type="entry name" value="ZF_RING_2"/>
    <property type="match status" value="1"/>
</dbReference>
<keyword evidence="7" id="KW-0969">Cilium</keyword>
<keyword evidence="6 10" id="KW-0175">Coiled coil</keyword>
<dbReference type="Gene3D" id="3.30.160.60">
    <property type="entry name" value="Classic Zinc Finger"/>
    <property type="match status" value="1"/>
</dbReference>
<keyword evidence="3" id="KW-0479">Metal-binding</keyword>
<name>A0AA88P353_9TELE</name>
<evidence type="ECO:0000256" key="5">
    <source>
        <dbReference type="ARBA" id="ARBA00022833"/>
    </source>
</evidence>
<evidence type="ECO:0000259" key="15">
    <source>
        <dbReference type="PROSITE" id="PS50188"/>
    </source>
</evidence>
<keyword evidence="4 9" id="KW-0863">Zinc-finger</keyword>
<organism evidence="16 17">
    <name type="scientific">Cirrhinus molitorella</name>
    <name type="common">mud carp</name>
    <dbReference type="NCBI Taxonomy" id="172907"/>
    <lineage>
        <taxon>Eukaryota</taxon>
        <taxon>Metazoa</taxon>
        <taxon>Chordata</taxon>
        <taxon>Craniata</taxon>
        <taxon>Vertebrata</taxon>
        <taxon>Euteleostomi</taxon>
        <taxon>Actinopterygii</taxon>
        <taxon>Neopterygii</taxon>
        <taxon>Teleostei</taxon>
        <taxon>Ostariophysi</taxon>
        <taxon>Cypriniformes</taxon>
        <taxon>Cyprinidae</taxon>
        <taxon>Labeoninae</taxon>
        <taxon>Labeonini</taxon>
        <taxon>Cirrhinus</taxon>
    </lineage>
</organism>
<evidence type="ECO:0000259" key="14">
    <source>
        <dbReference type="PROSITE" id="PS50119"/>
    </source>
</evidence>
<dbReference type="Gene3D" id="3.30.40.10">
    <property type="entry name" value="Zinc/RING finger domain, C3HC4 (zinc finger)"/>
    <property type="match status" value="1"/>
</dbReference>
<dbReference type="InterPro" id="IPR027370">
    <property type="entry name" value="Znf-RING_euk"/>
</dbReference>
<dbReference type="InterPro" id="IPR001870">
    <property type="entry name" value="B30.2/SPRY"/>
</dbReference>
<feature type="region of interest" description="Disordered" evidence="11">
    <location>
        <begin position="732"/>
        <end position="755"/>
    </location>
</feature>
<feature type="region of interest" description="Disordered" evidence="11">
    <location>
        <begin position="1329"/>
        <end position="1518"/>
    </location>
</feature>
<dbReference type="InterPro" id="IPR013320">
    <property type="entry name" value="ConA-like_dom_sf"/>
</dbReference>
<feature type="coiled-coil region" evidence="10">
    <location>
        <begin position="568"/>
        <end position="595"/>
    </location>
</feature>
<dbReference type="GO" id="GO:1905515">
    <property type="term" value="P:non-motile cilium assembly"/>
    <property type="evidence" value="ECO:0007669"/>
    <property type="project" value="TreeGrafter"/>
</dbReference>
<feature type="region of interest" description="Disordered" evidence="11">
    <location>
        <begin position="523"/>
        <end position="544"/>
    </location>
</feature>
<feature type="compositionally biased region" description="Acidic residues" evidence="11">
    <location>
        <begin position="1468"/>
        <end position="1482"/>
    </location>
</feature>
<dbReference type="Proteomes" id="UP001187343">
    <property type="component" value="Unassembled WGS sequence"/>
</dbReference>
<dbReference type="CDD" id="cd19802">
    <property type="entry name" value="Bbox1_TRIM8-like"/>
    <property type="match status" value="1"/>
</dbReference>
<dbReference type="Pfam" id="PF11618">
    <property type="entry name" value="C2-C2_1"/>
    <property type="match status" value="1"/>
</dbReference>